<evidence type="ECO:0000259" key="3">
    <source>
        <dbReference type="Pfam" id="PF18962"/>
    </source>
</evidence>
<dbReference type="EMBL" id="CP003156">
    <property type="protein sequence ID" value="AEV31439.1"/>
    <property type="molecule type" value="Genomic_DNA"/>
</dbReference>
<accession>G8QZ56</accession>
<dbReference type="NCBIfam" id="TIGR04183">
    <property type="entry name" value="Por_Secre_tail"/>
    <property type="match status" value="1"/>
</dbReference>
<feature type="chain" id="PRO_5003515380" description="Secretion system C-terminal sorting domain-containing protein" evidence="2">
    <location>
        <begin position="21"/>
        <end position="255"/>
    </location>
</feature>
<sequence>MKKILLSISVVLFTTFFTNAQCTPDPTITDLYQAPPGSRHDTAFGIPYVVLPYAYVGQSYNEVLYFKIPVDTPAFGQTVTINYVKLDSVLGMPAGFTTSCNPAGCKIFGGSSGCLSMTGTPQANDSIELKVAIEYNVTIGGLPTPLRDTISGFMLVIKGGQPVGLDEVATSNKAPKLYPNPANNTLHIDYQGQVADEAEVTLTNMLGRVVAAKSFDVRNGNNTFTFDVHSLSPGVYLYTIQENQKTFTGRFTISR</sequence>
<evidence type="ECO:0000256" key="2">
    <source>
        <dbReference type="SAM" id="SignalP"/>
    </source>
</evidence>
<keyword evidence="5" id="KW-1185">Reference proteome</keyword>
<dbReference type="Pfam" id="PF18962">
    <property type="entry name" value="Por_Secre_tail"/>
    <property type="match status" value="1"/>
</dbReference>
<dbReference type="AlphaFoldDB" id="G8QZ56"/>
<name>G8QZ56_OWEHD</name>
<reference evidence="4 5" key="1">
    <citation type="journal article" date="2012" name="Stand. Genomic Sci.">
        <title>Genome sequence of the orange-pigmented seawater bacterium Owenweeksia hongkongensis type strain (UST20020801(T)).</title>
        <authorList>
            <person name="Riedel T."/>
            <person name="Held B."/>
            <person name="Nolan M."/>
            <person name="Lucas S."/>
            <person name="Lapidus A."/>
            <person name="Tice H."/>
            <person name="Del Rio T.G."/>
            <person name="Cheng J.F."/>
            <person name="Han C."/>
            <person name="Tapia R."/>
            <person name="Goodwin L.A."/>
            <person name="Pitluck S."/>
            <person name="Liolios K."/>
            <person name="Mavromatis K."/>
            <person name="Pagani I."/>
            <person name="Ivanova N."/>
            <person name="Mikhailova N."/>
            <person name="Pati A."/>
            <person name="Chen A."/>
            <person name="Palaniappan K."/>
            <person name="Rohde M."/>
            <person name="Tindall B.J."/>
            <person name="Detter J.C."/>
            <person name="Goker M."/>
            <person name="Woyke T."/>
            <person name="Bristow J."/>
            <person name="Eisen J.A."/>
            <person name="Markowitz V."/>
            <person name="Hugenholtz P."/>
            <person name="Klenk H.P."/>
            <person name="Kyrpides N.C."/>
        </authorList>
    </citation>
    <scope>NUCLEOTIDE SEQUENCE</scope>
    <source>
        <strain evidence="5">DSM 17368 / JCM 12287 / NRRL B-23963</strain>
    </source>
</reference>
<protein>
    <recommendedName>
        <fullName evidence="3">Secretion system C-terminal sorting domain-containing protein</fullName>
    </recommendedName>
</protein>
<gene>
    <name evidence="4" type="ordered locus">Oweho_0421</name>
</gene>
<keyword evidence="1 2" id="KW-0732">Signal</keyword>
<evidence type="ECO:0000313" key="5">
    <source>
        <dbReference type="Proteomes" id="UP000005631"/>
    </source>
</evidence>
<dbReference type="RefSeq" id="WP_014200800.1">
    <property type="nucleotide sequence ID" value="NC_016599.1"/>
</dbReference>
<dbReference type="InterPro" id="IPR026444">
    <property type="entry name" value="Secre_tail"/>
</dbReference>
<dbReference type="HOGENOM" id="CLU_1089235_0_0_10"/>
<evidence type="ECO:0000256" key="1">
    <source>
        <dbReference type="ARBA" id="ARBA00022729"/>
    </source>
</evidence>
<dbReference type="STRING" id="926562.Oweho_0421"/>
<dbReference type="Proteomes" id="UP000005631">
    <property type="component" value="Chromosome"/>
</dbReference>
<dbReference type="OrthoDB" id="951108at2"/>
<feature type="domain" description="Secretion system C-terminal sorting" evidence="3">
    <location>
        <begin position="177"/>
        <end position="252"/>
    </location>
</feature>
<dbReference type="eggNOG" id="ENOG5033KGU">
    <property type="taxonomic scope" value="Bacteria"/>
</dbReference>
<evidence type="ECO:0000313" key="4">
    <source>
        <dbReference type="EMBL" id="AEV31439.1"/>
    </source>
</evidence>
<organism evidence="4 5">
    <name type="scientific">Owenweeksia hongkongensis (strain DSM 17368 / CIP 108786 / JCM 12287 / NRRL B-23963 / UST20020801)</name>
    <dbReference type="NCBI Taxonomy" id="926562"/>
    <lineage>
        <taxon>Bacteria</taxon>
        <taxon>Pseudomonadati</taxon>
        <taxon>Bacteroidota</taxon>
        <taxon>Flavobacteriia</taxon>
        <taxon>Flavobacteriales</taxon>
        <taxon>Owenweeksiaceae</taxon>
        <taxon>Owenweeksia</taxon>
    </lineage>
</organism>
<proteinExistence type="predicted"/>
<dbReference type="KEGG" id="oho:Oweho_0421"/>
<feature type="signal peptide" evidence="2">
    <location>
        <begin position="1"/>
        <end position="20"/>
    </location>
</feature>
<dbReference type="Gene3D" id="2.60.40.3080">
    <property type="match status" value="1"/>
</dbReference>